<feature type="compositionally biased region" description="Pro residues" evidence="1">
    <location>
        <begin position="1"/>
        <end position="28"/>
    </location>
</feature>
<feature type="compositionally biased region" description="Polar residues" evidence="1">
    <location>
        <begin position="431"/>
        <end position="445"/>
    </location>
</feature>
<feature type="compositionally biased region" description="Pro residues" evidence="1">
    <location>
        <begin position="170"/>
        <end position="205"/>
    </location>
</feature>
<dbReference type="InterPro" id="IPR003124">
    <property type="entry name" value="WH2_dom"/>
</dbReference>
<dbReference type="PROSITE" id="PS51082">
    <property type="entry name" value="WH2"/>
    <property type="match status" value="1"/>
</dbReference>
<dbReference type="Proteomes" id="UP000800235">
    <property type="component" value="Unassembled WGS sequence"/>
</dbReference>
<evidence type="ECO:0000256" key="1">
    <source>
        <dbReference type="SAM" id="MobiDB-lite"/>
    </source>
</evidence>
<feature type="compositionally biased region" description="Polar residues" evidence="1">
    <location>
        <begin position="153"/>
        <end position="168"/>
    </location>
</feature>
<protein>
    <recommendedName>
        <fullName evidence="2">WH2 domain-containing protein</fullName>
    </recommendedName>
</protein>
<evidence type="ECO:0000313" key="4">
    <source>
        <dbReference type="Proteomes" id="UP000800235"/>
    </source>
</evidence>
<feature type="compositionally biased region" description="Pro residues" evidence="1">
    <location>
        <begin position="259"/>
        <end position="298"/>
    </location>
</feature>
<dbReference type="Pfam" id="PF02205">
    <property type="entry name" value="WH2"/>
    <property type="match status" value="1"/>
</dbReference>
<organism evidence="3 4">
    <name type="scientific">Tothia fuscella</name>
    <dbReference type="NCBI Taxonomy" id="1048955"/>
    <lineage>
        <taxon>Eukaryota</taxon>
        <taxon>Fungi</taxon>
        <taxon>Dikarya</taxon>
        <taxon>Ascomycota</taxon>
        <taxon>Pezizomycotina</taxon>
        <taxon>Dothideomycetes</taxon>
        <taxon>Pleosporomycetidae</taxon>
        <taxon>Venturiales</taxon>
        <taxon>Cylindrosympodiaceae</taxon>
        <taxon>Tothia</taxon>
    </lineage>
</organism>
<feature type="compositionally biased region" description="Pro residues" evidence="1">
    <location>
        <begin position="327"/>
        <end position="341"/>
    </location>
</feature>
<proteinExistence type="predicted"/>
<feature type="region of interest" description="Disordered" evidence="1">
    <location>
        <begin position="1"/>
        <end position="41"/>
    </location>
</feature>
<feature type="domain" description="WH2" evidence="2">
    <location>
        <begin position="39"/>
        <end position="56"/>
    </location>
</feature>
<evidence type="ECO:0000313" key="3">
    <source>
        <dbReference type="EMBL" id="KAF2431048.1"/>
    </source>
</evidence>
<feature type="compositionally biased region" description="Pro residues" evidence="1">
    <location>
        <begin position="386"/>
        <end position="401"/>
    </location>
</feature>
<sequence>MPPPPPPPPMPGAGRGGPPPPPMPPPGGLPGKAVTKGAGRGALLSSIEGGARLKKVGVVNDRSAPIIDNKNSSAAAPIAGAPPVPGMAKRPPAPGMAAPPPPGLAPPTPNRARSNSDGGDGGGMVAPPQLGGLFAGGMPKLRKAGGGVDTGRETNSSYNSDPETSRSSAPRPPMGQAPKPPSGSAPRPPGGAPPRPPLGTAPSLPPSFSSLRNNLRPSSITSVSSMDITSKPKPAPPVGKKPPLPPPASRKPSGLSTPSLPPPSLPPSAPPSAPPVPPSSAPRPPPLRSTPPPPPSIPPSNTTNGAQSLASQAARNAFGMNKSTSPAAPPPPPPTSAPSPPSRKQDSDDEYDPYKYNSTPTRLPPPPALSPSAPSLQPSRPSVSAPAPPPPPPPSAPPSRGAPPQRSMLDLSTPSPGSGPPQMLATAMGGRTSSLTSAHASSYTLINGGGSSGNGEKRASNAGSGIIKIHDLRWRFQDDSTLPKPRDFRGGGKRYRAGRVSSVPLDLGNY</sequence>
<feature type="compositionally biased region" description="Pro residues" evidence="1">
    <location>
        <begin position="80"/>
        <end position="109"/>
    </location>
</feature>
<gene>
    <name evidence="3" type="ORF">EJ08DRAFT_696727</name>
</gene>
<dbReference type="AlphaFoldDB" id="A0A9P4TZL5"/>
<keyword evidence="4" id="KW-1185">Reference proteome</keyword>
<dbReference type="EMBL" id="MU007034">
    <property type="protein sequence ID" value="KAF2431048.1"/>
    <property type="molecule type" value="Genomic_DNA"/>
</dbReference>
<feature type="compositionally biased region" description="Low complexity" evidence="1">
    <location>
        <begin position="370"/>
        <end position="385"/>
    </location>
</feature>
<feature type="compositionally biased region" description="Polar residues" evidence="1">
    <location>
        <begin position="301"/>
        <end position="314"/>
    </location>
</feature>
<reference evidence="3" key="1">
    <citation type="journal article" date="2020" name="Stud. Mycol.">
        <title>101 Dothideomycetes genomes: a test case for predicting lifestyles and emergence of pathogens.</title>
        <authorList>
            <person name="Haridas S."/>
            <person name="Albert R."/>
            <person name="Binder M."/>
            <person name="Bloem J."/>
            <person name="Labutti K."/>
            <person name="Salamov A."/>
            <person name="Andreopoulos B."/>
            <person name="Baker S."/>
            <person name="Barry K."/>
            <person name="Bills G."/>
            <person name="Bluhm B."/>
            <person name="Cannon C."/>
            <person name="Castanera R."/>
            <person name="Culley D."/>
            <person name="Daum C."/>
            <person name="Ezra D."/>
            <person name="Gonzalez J."/>
            <person name="Henrissat B."/>
            <person name="Kuo A."/>
            <person name="Liang C."/>
            <person name="Lipzen A."/>
            <person name="Lutzoni F."/>
            <person name="Magnuson J."/>
            <person name="Mondo S."/>
            <person name="Nolan M."/>
            <person name="Ohm R."/>
            <person name="Pangilinan J."/>
            <person name="Park H.-J."/>
            <person name="Ramirez L."/>
            <person name="Alfaro M."/>
            <person name="Sun H."/>
            <person name="Tritt A."/>
            <person name="Yoshinaga Y."/>
            <person name="Zwiers L.-H."/>
            <person name="Turgeon B."/>
            <person name="Goodwin S."/>
            <person name="Spatafora J."/>
            <person name="Crous P."/>
            <person name="Grigoriev I."/>
        </authorList>
    </citation>
    <scope>NUCLEOTIDE SEQUENCE</scope>
    <source>
        <strain evidence="3">CBS 130266</strain>
    </source>
</reference>
<feature type="compositionally biased region" description="Pro residues" evidence="1">
    <location>
        <begin position="233"/>
        <end position="249"/>
    </location>
</feature>
<accession>A0A9P4TZL5</accession>
<dbReference type="OrthoDB" id="2430277at2759"/>
<feature type="compositionally biased region" description="Polar residues" evidence="1">
    <location>
        <begin position="208"/>
        <end position="228"/>
    </location>
</feature>
<comment type="caution">
    <text evidence="3">The sequence shown here is derived from an EMBL/GenBank/DDBJ whole genome shotgun (WGS) entry which is preliminary data.</text>
</comment>
<dbReference type="SMART" id="SM00246">
    <property type="entry name" value="WH2"/>
    <property type="match status" value="1"/>
</dbReference>
<evidence type="ECO:0000259" key="2">
    <source>
        <dbReference type="PROSITE" id="PS51082"/>
    </source>
</evidence>
<dbReference type="GO" id="GO:0003779">
    <property type="term" value="F:actin binding"/>
    <property type="evidence" value="ECO:0007669"/>
    <property type="project" value="InterPro"/>
</dbReference>
<feature type="region of interest" description="Disordered" evidence="1">
    <location>
        <begin position="64"/>
        <end position="462"/>
    </location>
</feature>
<name>A0A9P4TZL5_9PEZI</name>